<reference evidence="1" key="1">
    <citation type="submission" date="2004-11" db="EMBL/GenBank/DDBJ databases">
        <title>The full-length cDNA sequences of Schistosoma japonicum genes.</title>
        <authorList>
            <person name="Han Z."/>
        </authorList>
    </citation>
    <scope>NUCLEOTIDE SEQUENCE</scope>
</reference>
<sequence>MNELRNLLNSPISRWLARVDSLSNYIDRWCIAVAAITCLRHGVQTYTITDAQMSDVKLLENLAINDNWHAQWLELIINLIIQVLYDDDKVVLEDANTQFYHRYPIEISTVKSLKHRLRNELNLWQDQVGCPAMADALINCYVDPALRVQLESQLNQSD</sequence>
<name>Q5DEL8_SCHJA</name>
<protein>
    <submittedName>
        <fullName evidence="1">SJCHGC09555 protein</fullName>
    </submittedName>
</protein>
<proteinExistence type="evidence at transcript level"/>
<evidence type="ECO:0000313" key="1">
    <source>
        <dbReference type="EMBL" id="AAW25738.1"/>
    </source>
</evidence>
<organism evidence="1">
    <name type="scientific">Schistosoma japonicum</name>
    <name type="common">Blood fluke</name>
    <dbReference type="NCBI Taxonomy" id="6182"/>
    <lineage>
        <taxon>Eukaryota</taxon>
        <taxon>Metazoa</taxon>
        <taxon>Spiralia</taxon>
        <taxon>Lophotrochozoa</taxon>
        <taxon>Platyhelminthes</taxon>
        <taxon>Trematoda</taxon>
        <taxon>Digenea</taxon>
        <taxon>Strigeidida</taxon>
        <taxon>Schistosomatoidea</taxon>
        <taxon>Schistosomatidae</taxon>
        <taxon>Schistosoma</taxon>
    </lineage>
</organism>
<dbReference type="AlphaFoldDB" id="Q5DEL8"/>
<dbReference type="EMBL" id="AY814006">
    <property type="protein sequence ID" value="AAW25738.1"/>
    <property type="molecule type" value="mRNA"/>
</dbReference>
<accession>Q5DEL8</accession>
<reference evidence="1" key="2">
    <citation type="journal article" date="2006" name="PLoS Pathog.">
        <title>New perspectives on host-parasite interplay by comparative transcriptomic and proteomic analyses of Schistosoma japonicum.</title>
        <authorList>
            <person name="Liu F."/>
            <person name="Lu J."/>
            <person name="Hu W."/>
            <person name="Wang S.Y."/>
            <person name="Cui S.J."/>
            <person name="Chi M."/>
            <person name="Yan Q."/>
            <person name="Wang X.R."/>
            <person name="Song H.D."/>
            <person name="Xu X.N."/>
            <person name="Wang J.J."/>
            <person name="Zhang X.L."/>
            <person name="Zhang X."/>
            <person name="Wang Z.Q."/>
            <person name="Xue C.L."/>
            <person name="Brindley P.J."/>
            <person name="McManus D.P."/>
            <person name="Yang P.Y."/>
            <person name="Feng Z."/>
            <person name="Chen Z."/>
            <person name="Han Z.G."/>
        </authorList>
    </citation>
    <scope>NUCLEOTIDE SEQUENCE</scope>
</reference>